<evidence type="ECO:0000256" key="4">
    <source>
        <dbReference type="SAM" id="SignalP"/>
    </source>
</evidence>
<dbReference type="Pfam" id="PF02630">
    <property type="entry name" value="SCO1-SenC"/>
    <property type="match status" value="1"/>
</dbReference>
<feature type="domain" description="Thioredoxin" evidence="5">
    <location>
        <begin position="58"/>
        <end position="219"/>
    </location>
</feature>
<dbReference type="PANTHER" id="PTHR12151">
    <property type="entry name" value="ELECTRON TRANSPORT PROTIN SCO1/SENC FAMILY MEMBER"/>
    <property type="match status" value="1"/>
</dbReference>
<dbReference type="PROSITE" id="PS51257">
    <property type="entry name" value="PROKAR_LIPOPROTEIN"/>
    <property type="match status" value="1"/>
</dbReference>
<dbReference type="PANTHER" id="PTHR12151:SF25">
    <property type="entry name" value="LINALOOL DEHYDRATASE_ISOMERASE DOMAIN-CONTAINING PROTEIN"/>
    <property type="match status" value="1"/>
</dbReference>
<dbReference type="PROSITE" id="PS51352">
    <property type="entry name" value="THIOREDOXIN_2"/>
    <property type="match status" value="1"/>
</dbReference>
<dbReference type="InterPro" id="IPR003782">
    <property type="entry name" value="SCO1/SenC"/>
</dbReference>
<dbReference type="Proteomes" id="UP001560045">
    <property type="component" value="Unassembled WGS sequence"/>
</dbReference>
<proteinExistence type="inferred from homology"/>
<feature type="signal peptide" evidence="4">
    <location>
        <begin position="1"/>
        <end position="24"/>
    </location>
</feature>
<name>A0ABV3XEG2_9ACTN</name>
<keyword evidence="7" id="KW-1185">Reference proteome</keyword>
<dbReference type="CDD" id="cd02968">
    <property type="entry name" value="SCO"/>
    <property type="match status" value="1"/>
</dbReference>
<accession>A0ABV3XEG2</accession>
<evidence type="ECO:0000313" key="7">
    <source>
        <dbReference type="Proteomes" id="UP001560045"/>
    </source>
</evidence>
<gene>
    <name evidence="6" type="ORF">ABQ292_11035</name>
</gene>
<protein>
    <submittedName>
        <fullName evidence="6">SCO family protein</fullName>
    </submittedName>
</protein>
<sequence>MTSPARGRLAALLLAVGLAVSACGADGESASADEGHDHSGGAAASLEGPGDEYAGIDLRDPYQRPSFTLTDTSGAAYDFASATAGRPTLLFFGYTNCPDICPTTMADVALALRDVDPALAEQVQVVFVTTDPAADTPEVLAEYLARFDADLPTRFIGLTGAQDAIDQAQLSAGVPLAEDAGRLHSSLLLLYGADDHAHVAFDAGNTSRDIAGDLDAVASAA</sequence>
<comment type="similarity">
    <text evidence="1">Belongs to the SCO1/2 family.</text>
</comment>
<reference evidence="6 7" key="1">
    <citation type="submission" date="2024-06" db="EMBL/GenBank/DDBJ databases">
        <title>Draft genome sequence of Geodermatophilus badlandi, a novel member of the Geodermatophilaceae isolated from badland sedimentary rocks in the Red desert, Wyoming, USA.</title>
        <authorList>
            <person name="Ben Tekaya S."/>
            <person name="Nouioui I."/>
            <person name="Flores G.M."/>
            <person name="Shaal M.N."/>
            <person name="Bredoire F."/>
            <person name="Basile F."/>
            <person name="Van Diepen L."/>
            <person name="Ward N.L."/>
        </authorList>
    </citation>
    <scope>NUCLEOTIDE SEQUENCE [LARGE SCALE GENOMIC DNA]</scope>
    <source>
        <strain evidence="6 7">WL48A</strain>
    </source>
</reference>
<evidence type="ECO:0000313" key="6">
    <source>
        <dbReference type="EMBL" id="MEX5718892.1"/>
    </source>
</evidence>
<evidence type="ECO:0000256" key="1">
    <source>
        <dbReference type="ARBA" id="ARBA00010996"/>
    </source>
</evidence>
<dbReference type="InterPro" id="IPR013766">
    <property type="entry name" value="Thioredoxin_domain"/>
</dbReference>
<evidence type="ECO:0000259" key="5">
    <source>
        <dbReference type="PROSITE" id="PS51352"/>
    </source>
</evidence>
<dbReference type="SUPFAM" id="SSF52833">
    <property type="entry name" value="Thioredoxin-like"/>
    <property type="match status" value="1"/>
</dbReference>
<evidence type="ECO:0000256" key="3">
    <source>
        <dbReference type="SAM" id="MobiDB-lite"/>
    </source>
</evidence>
<dbReference type="EMBL" id="JBFNXQ010000029">
    <property type="protein sequence ID" value="MEX5718892.1"/>
    <property type="molecule type" value="Genomic_DNA"/>
</dbReference>
<keyword evidence="4" id="KW-0732">Signal</keyword>
<feature type="region of interest" description="Disordered" evidence="3">
    <location>
        <begin position="27"/>
        <end position="57"/>
    </location>
</feature>
<organism evidence="6 7">
    <name type="scientific">Geodermatophilus maliterrae</name>
    <dbReference type="NCBI Taxonomy" id="3162531"/>
    <lineage>
        <taxon>Bacteria</taxon>
        <taxon>Bacillati</taxon>
        <taxon>Actinomycetota</taxon>
        <taxon>Actinomycetes</taxon>
        <taxon>Geodermatophilales</taxon>
        <taxon>Geodermatophilaceae</taxon>
        <taxon>Geodermatophilus</taxon>
    </lineage>
</organism>
<comment type="caution">
    <text evidence="6">The sequence shown here is derived from an EMBL/GenBank/DDBJ whole genome shotgun (WGS) entry which is preliminary data.</text>
</comment>
<dbReference type="InterPro" id="IPR036249">
    <property type="entry name" value="Thioredoxin-like_sf"/>
</dbReference>
<evidence type="ECO:0000256" key="2">
    <source>
        <dbReference type="ARBA" id="ARBA00023008"/>
    </source>
</evidence>
<feature type="chain" id="PRO_5046004255" evidence="4">
    <location>
        <begin position="25"/>
        <end position="221"/>
    </location>
</feature>
<keyword evidence="2" id="KW-0186">Copper</keyword>
<dbReference type="Gene3D" id="3.40.30.10">
    <property type="entry name" value="Glutaredoxin"/>
    <property type="match status" value="1"/>
</dbReference>
<dbReference type="RefSeq" id="WP_369206188.1">
    <property type="nucleotide sequence ID" value="NZ_JBFNXQ010000029.1"/>
</dbReference>